<name>A0ABW2MS20_9FLAO</name>
<organism evidence="7 8">
    <name type="scientific">Jejudonia soesokkakensis</name>
    <dbReference type="NCBI Taxonomy" id="1323432"/>
    <lineage>
        <taxon>Bacteria</taxon>
        <taxon>Pseudomonadati</taxon>
        <taxon>Bacteroidota</taxon>
        <taxon>Flavobacteriia</taxon>
        <taxon>Flavobacteriales</taxon>
        <taxon>Flavobacteriaceae</taxon>
        <taxon>Jejudonia</taxon>
    </lineage>
</organism>
<comment type="cofactor">
    <cofactor evidence="1 6">
        <name>pyridoxal 5'-phosphate</name>
        <dbReference type="ChEBI" id="CHEBI:597326"/>
    </cofactor>
</comment>
<evidence type="ECO:0000256" key="4">
    <source>
        <dbReference type="ARBA" id="ARBA00022898"/>
    </source>
</evidence>
<gene>
    <name evidence="7" type="ORF">ACFQO1_08400</name>
</gene>
<dbReference type="InterPro" id="IPR015421">
    <property type="entry name" value="PyrdxlP-dep_Trfase_major"/>
</dbReference>
<evidence type="ECO:0000256" key="6">
    <source>
        <dbReference type="RuleBase" id="RU000382"/>
    </source>
</evidence>
<dbReference type="Proteomes" id="UP001596415">
    <property type="component" value="Unassembled WGS sequence"/>
</dbReference>
<comment type="similarity">
    <text evidence="2 6">Belongs to the group II decarboxylase family.</text>
</comment>
<reference evidence="8" key="1">
    <citation type="journal article" date="2019" name="Int. J. Syst. Evol. Microbiol.">
        <title>The Global Catalogue of Microorganisms (GCM) 10K type strain sequencing project: providing services to taxonomists for standard genome sequencing and annotation.</title>
        <authorList>
            <consortium name="The Broad Institute Genomics Platform"/>
            <consortium name="The Broad Institute Genome Sequencing Center for Infectious Disease"/>
            <person name="Wu L."/>
            <person name="Ma J."/>
        </authorList>
    </citation>
    <scope>NUCLEOTIDE SEQUENCE [LARGE SCALE GENOMIC DNA]</scope>
    <source>
        <strain evidence="8">CGMCC 1.16306</strain>
    </source>
</reference>
<evidence type="ECO:0000256" key="1">
    <source>
        <dbReference type="ARBA" id="ARBA00001933"/>
    </source>
</evidence>
<dbReference type="InterPro" id="IPR002129">
    <property type="entry name" value="PyrdxlP-dep_de-COase"/>
</dbReference>
<protein>
    <submittedName>
        <fullName evidence="7">Pyridoxal phosphate-dependent decarboxylase family protein</fullName>
    </submittedName>
</protein>
<dbReference type="PANTHER" id="PTHR45677">
    <property type="entry name" value="GLUTAMATE DECARBOXYLASE-RELATED"/>
    <property type="match status" value="1"/>
</dbReference>
<evidence type="ECO:0000256" key="5">
    <source>
        <dbReference type="ARBA" id="ARBA00023239"/>
    </source>
</evidence>
<keyword evidence="5 6" id="KW-0456">Lyase</keyword>
<dbReference type="Gene3D" id="3.40.640.10">
    <property type="entry name" value="Type I PLP-dependent aspartate aminotransferase-like (Major domain)"/>
    <property type="match status" value="1"/>
</dbReference>
<evidence type="ECO:0000256" key="2">
    <source>
        <dbReference type="ARBA" id="ARBA00009533"/>
    </source>
</evidence>
<proteinExistence type="inferred from homology"/>
<evidence type="ECO:0000256" key="3">
    <source>
        <dbReference type="ARBA" id="ARBA00022793"/>
    </source>
</evidence>
<dbReference type="SUPFAM" id="SSF53383">
    <property type="entry name" value="PLP-dependent transferases"/>
    <property type="match status" value="1"/>
</dbReference>
<dbReference type="RefSeq" id="WP_380217551.1">
    <property type="nucleotide sequence ID" value="NZ_JBHTBN010000003.1"/>
</dbReference>
<evidence type="ECO:0000313" key="8">
    <source>
        <dbReference type="Proteomes" id="UP001596415"/>
    </source>
</evidence>
<dbReference type="Gene3D" id="3.90.1150.170">
    <property type="match status" value="1"/>
</dbReference>
<dbReference type="EMBL" id="JBHTBN010000003">
    <property type="protein sequence ID" value="MFC7357704.1"/>
    <property type="molecule type" value="Genomic_DNA"/>
</dbReference>
<accession>A0ABW2MS20</accession>
<dbReference type="PANTHER" id="PTHR45677:SF8">
    <property type="entry name" value="CYSTEINE SULFINIC ACID DECARBOXYLASE"/>
    <property type="match status" value="1"/>
</dbReference>
<keyword evidence="8" id="KW-1185">Reference proteome</keyword>
<evidence type="ECO:0000313" key="7">
    <source>
        <dbReference type="EMBL" id="MFC7357704.1"/>
    </source>
</evidence>
<dbReference type="Pfam" id="PF00282">
    <property type="entry name" value="Pyridoxal_deC"/>
    <property type="match status" value="1"/>
</dbReference>
<dbReference type="InterPro" id="IPR015424">
    <property type="entry name" value="PyrdxlP-dep_Trfase"/>
</dbReference>
<comment type="caution">
    <text evidence="7">The sequence shown here is derived from an EMBL/GenBank/DDBJ whole genome shotgun (WGS) entry which is preliminary data.</text>
</comment>
<keyword evidence="3" id="KW-0210">Decarboxylase</keyword>
<sequence>MQKDLQLFTSLAEKLLTAENNDPVVDPIPTSELYEQLDLTLSEEPATDTYFEETLEKLVLNTPRTATKLFFNQLFGGRHPKATLGDLLAVMLNNSMYTYKVAGPQVGVEKEILHKICDRIGYGNDSDGTFAPGGSMSNFMAMLMARDAHAKAIPTEGVTKKMTVYTSIESHYSIPKNAAFMGIGREQVRYIDTNAVGEMVPEKLSAQITKDIAEGFAPFFVNATAGTTVLGAFDPIKPISEICKKYNLWLHLDGAYCGGVIFSSKYTHLVKDIELTDSFSVNAHKMLGTPLSCSIIVTQHKKHLYDSFSNDAAYLYQTDGDDYNLGKTSLQCGRRNDALKFWTLWKSVGSKGLEKMVDNQFYLADVARKYISNHPDYTLYSFDDSISICFNYKNIPAQRLCTALYQSGELMVGFGTFRNQEFVRLVTINSGNEKKDILHFFKILETFVEAHPSLVQSEVFQQ</sequence>
<keyword evidence="4 6" id="KW-0663">Pyridoxal phosphate</keyword>